<keyword evidence="10" id="KW-1185">Reference proteome</keyword>
<feature type="region of interest" description="Disordered" evidence="6">
    <location>
        <begin position="355"/>
        <end position="376"/>
    </location>
</feature>
<feature type="binding site" evidence="4">
    <location>
        <begin position="135"/>
        <end position="136"/>
    </location>
    <ligand>
        <name>UDP-N-acetyl-alpha-D-muramoyl-L-alanyl-D-glutamate</name>
        <dbReference type="ChEBI" id="CHEBI:83900"/>
    </ligand>
</feature>
<keyword evidence="4" id="KW-0547">Nucleotide-binding</keyword>
<keyword evidence="4" id="KW-0460">Magnesium</keyword>
<dbReference type="InterPro" id="IPR013221">
    <property type="entry name" value="Mur_ligase_cen"/>
</dbReference>
<keyword evidence="4 5" id="KW-0961">Cell wall biogenesis/degradation</keyword>
<feature type="binding site" evidence="4">
    <location>
        <begin position="389"/>
        <end position="392"/>
    </location>
    <ligand>
        <name>meso-2,6-diaminopimelate</name>
        <dbReference type="ChEBI" id="CHEBI:57791"/>
    </ligand>
</feature>
<dbReference type="SUPFAM" id="SSF53623">
    <property type="entry name" value="MurD-like peptide ligases, catalytic domain"/>
    <property type="match status" value="1"/>
</dbReference>
<keyword evidence="4 5" id="KW-0573">Peptidoglycan synthesis</keyword>
<feature type="compositionally biased region" description="Basic and acidic residues" evidence="6">
    <location>
        <begin position="362"/>
        <end position="371"/>
    </location>
</feature>
<feature type="binding site" evidence="4">
    <location>
        <position position="162"/>
    </location>
    <ligand>
        <name>UDP-N-acetyl-alpha-D-muramoyl-L-alanyl-D-glutamate</name>
        <dbReference type="ChEBI" id="CHEBI:83900"/>
    </ligand>
</feature>
<comment type="catalytic activity">
    <reaction evidence="4">
        <text>UDP-N-acetyl-alpha-D-muramoyl-L-alanyl-D-glutamate + meso-2,6-diaminopimelate + ATP = UDP-N-acetyl-alpha-D-muramoyl-L-alanyl-gamma-D-glutamyl-meso-2,6-diaminopimelate + ADP + phosphate + H(+)</text>
        <dbReference type="Rhea" id="RHEA:23676"/>
        <dbReference type="ChEBI" id="CHEBI:15378"/>
        <dbReference type="ChEBI" id="CHEBI:30616"/>
        <dbReference type="ChEBI" id="CHEBI:43474"/>
        <dbReference type="ChEBI" id="CHEBI:57791"/>
        <dbReference type="ChEBI" id="CHEBI:83900"/>
        <dbReference type="ChEBI" id="CHEBI:83905"/>
        <dbReference type="ChEBI" id="CHEBI:456216"/>
        <dbReference type="EC" id="6.3.2.13"/>
    </reaction>
</comment>
<accession>A0ABV9TN74</accession>
<keyword evidence="2 4" id="KW-0132">Cell division</keyword>
<reference evidence="10" key="1">
    <citation type="journal article" date="2019" name="Int. J. Syst. Evol. Microbiol.">
        <title>The Global Catalogue of Microorganisms (GCM) 10K type strain sequencing project: providing services to taxonomists for standard genome sequencing and annotation.</title>
        <authorList>
            <consortium name="The Broad Institute Genomics Platform"/>
            <consortium name="The Broad Institute Genome Sequencing Center for Infectious Disease"/>
            <person name="Wu L."/>
            <person name="Ma J."/>
        </authorList>
    </citation>
    <scope>NUCLEOTIDE SEQUENCE [LARGE SCALE GENOMIC DNA]</scope>
    <source>
        <strain evidence="10">CGMCC 4.6946</strain>
    </source>
</reference>
<dbReference type="InterPro" id="IPR005761">
    <property type="entry name" value="UDP-N-AcMur-Glu-dNH2Pim_ligase"/>
</dbReference>
<dbReference type="PANTHER" id="PTHR23135">
    <property type="entry name" value="MUR LIGASE FAMILY MEMBER"/>
    <property type="match status" value="1"/>
</dbReference>
<feature type="domain" description="Mur ligase C-terminal" evidence="7">
    <location>
        <begin position="314"/>
        <end position="453"/>
    </location>
</feature>
<evidence type="ECO:0000256" key="4">
    <source>
        <dbReference type="HAMAP-Rule" id="MF_00208"/>
    </source>
</evidence>
<dbReference type="Gene3D" id="3.40.1390.10">
    <property type="entry name" value="MurE/MurF, N-terminal domain"/>
    <property type="match status" value="1"/>
</dbReference>
<feature type="domain" description="Mur ligase central" evidence="8">
    <location>
        <begin position="91"/>
        <end position="291"/>
    </location>
</feature>
<dbReference type="PANTHER" id="PTHR23135:SF4">
    <property type="entry name" value="UDP-N-ACETYLMURAMOYL-L-ALANYL-D-GLUTAMATE--2,6-DIAMINOPIMELATE LIGASE MURE HOMOLOG, CHLOROPLASTIC"/>
    <property type="match status" value="1"/>
</dbReference>
<dbReference type="SUPFAM" id="SSF53244">
    <property type="entry name" value="MurD-like peptide ligases, peptide-binding domain"/>
    <property type="match status" value="1"/>
</dbReference>
<evidence type="ECO:0000313" key="9">
    <source>
        <dbReference type="EMBL" id="MFC4905069.1"/>
    </source>
</evidence>
<evidence type="ECO:0000256" key="1">
    <source>
        <dbReference type="ARBA" id="ARBA00005898"/>
    </source>
</evidence>
<comment type="caution">
    <text evidence="4">Lacks conserved residue(s) required for the propagation of feature annotation.</text>
</comment>
<proteinExistence type="inferred from homology"/>
<comment type="caution">
    <text evidence="9">The sequence shown here is derived from an EMBL/GenBank/DDBJ whole genome shotgun (WGS) entry which is preliminary data.</text>
</comment>
<comment type="pathway">
    <text evidence="4 5">Cell wall biogenesis; peptidoglycan biosynthesis.</text>
</comment>
<keyword evidence="3 4" id="KW-0131">Cell cycle</keyword>
<dbReference type="InterPro" id="IPR036565">
    <property type="entry name" value="Mur-like_cat_sf"/>
</dbReference>
<evidence type="ECO:0000259" key="7">
    <source>
        <dbReference type="Pfam" id="PF02875"/>
    </source>
</evidence>
<feature type="short sequence motif" description="Meso-diaminopimelate recognition motif" evidence="4">
    <location>
        <begin position="389"/>
        <end position="392"/>
    </location>
</feature>
<feature type="binding site" evidence="4">
    <location>
        <position position="455"/>
    </location>
    <ligand>
        <name>meso-2,6-diaminopimelate</name>
        <dbReference type="ChEBI" id="CHEBI:57791"/>
    </ligand>
</feature>
<organism evidence="9 10">
    <name type="scientific">Kocuria oceani</name>
    <dbReference type="NCBI Taxonomy" id="988827"/>
    <lineage>
        <taxon>Bacteria</taxon>
        <taxon>Bacillati</taxon>
        <taxon>Actinomycetota</taxon>
        <taxon>Actinomycetes</taxon>
        <taxon>Micrococcales</taxon>
        <taxon>Micrococcaceae</taxon>
        <taxon>Kocuria</taxon>
    </lineage>
</organism>
<keyword evidence="4" id="KW-0963">Cytoplasm</keyword>
<evidence type="ECO:0000256" key="6">
    <source>
        <dbReference type="SAM" id="MobiDB-lite"/>
    </source>
</evidence>
<feature type="modified residue" description="N6-carboxylysine" evidence="4">
    <location>
        <position position="202"/>
    </location>
</feature>
<evidence type="ECO:0000256" key="2">
    <source>
        <dbReference type="ARBA" id="ARBA00022618"/>
    </source>
</evidence>
<evidence type="ECO:0000256" key="5">
    <source>
        <dbReference type="RuleBase" id="RU004135"/>
    </source>
</evidence>
<dbReference type="NCBIfam" id="TIGR01085">
    <property type="entry name" value="murE"/>
    <property type="match status" value="1"/>
</dbReference>
<dbReference type="Gene3D" id="3.90.190.20">
    <property type="entry name" value="Mur ligase, C-terminal domain"/>
    <property type="match status" value="1"/>
</dbReference>
<dbReference type="Proteomes" id="UP001595797">
    <property type="component" value="Unassembled WGS sequence"/>
</dbReference>
<dbReference type="RefSeq" id="WP_277551321.1">
    <property type="nucleotide sequence ID" value="NZ_JARAMH010000008.1"/>
</dbReference>
<protein>
    <recommendedName>
        <fullName evidence="4">UDP-N-acetylmuramoyl-L-alanyl-D-glutamate--2,6-diaminopimelate ligase</fullName>
        <ecNumber evidence="4">6.3.2.13</ecNumber>
    </recommendedName>
    <alternativeName>
        <fullName evidence="4">Meso-A2pm-adding enzyme</fullName>
    </alternativeName>
    <alternativeName>
        <fullName evidence="4">Meso-diaminopimelate-adding enzyme</fullName>
    </alternativeName>
    <alternativeName>
        <fullName evidence="4">UDP-MurNAc-L-Ala-D-Glu:meso-diaminopimelate ligase</fullName>
    </alternativeName>
    <alternativeName>
        <fullName evidence="4">UDP-MurNAc-tripeptide synthetase</fullName>
    </alternativeName>
    <alternativeName>
        <fullName evidence="4">UDP-N-acetylmuramyl-tripeptide synthetase</fullName>
    </alternativeName>
</protein>
<comment type="PTM">
    <text evidence="4">Carboxylation is probably crucial for Mg(2+) binding and, consequently, for the gamma-phosphate positioning of ATP.</text>
</comment>
<keyword evidence="4 5" id="KW-0133">Cell shape</keyword>
<dbReference type="InterPro" id="IPR036615">
    <property type="entry name" value="Mur_ligase_C_dom_sf"/>
</dbReference>
<feature type="binding site" evidence="4">
    <location>
        <position position="451"/>
    </location>
    <ligand>
        <name>meso-2,6-diaminopimelate</name>
        <dbReference type="ChEBI" id="CHEBI:57791"/>
    </ligand>
</feature>
<keyword evidence="4 9" id="KW-0436">Ligase</keyword>
<feature type="binding site" evidence="4">
    <location>
        <position position="364"/>
    </location>
    <ligand>
        <name>meso-2,6-diaminopimelate</name>
        <dbReference type="ChEBI" id="CHEBI:57791"/>
    </ligand>
</feature>
<dbReference type="HAMAP" id="MF_00208">
    <property type="entry name" value="MurE"/>
    <property type="match status" value="1"/>
</dbReference>
<dbReference type="InterPro" id="IPR004101">
    <property type="entry name" value="Mur_ligase_C"/>
</dbReference>
<dbReference type="Gene3D" id="3.40.1190.10">
    <property type="entry name" value="Mur-like, catalytic domain"/>
    <property type="match status" value="1"/>
</dbReference>
<comment type="subcellular location">
    <subcellularLocation>
        <location evidence="4 5">Cytoplasm</location>
    </subcellularLocation>
</comment>
<dbReference type="Pfam" id="PF08245">
    <property type="entry name" value="Mur_ligase_M"/>
    <property type="match status" value="1"/>
</dbReference>
<feature type="binding site" evidence="4">
    <location>
        <position position="170"/>
    </location>
    <ligand>
        <name>UDP-N-acetyl-alpha-D-muramoyl-L-alanyl-D-glutamate</name>
        <dbReference type="ChEBI" id="CHEBI:83900"/>
    </ligand>
</feature>
<dbReference type="InterPro" id="IPR035911">
    <property type="entry name" value="MurE/MurF_N"/>
</dbReference>
<evidence type="ECO:0000259" key="8">
    <source>
        <dbReference type="Pfam" id="PF08245"/>
    </source>
</evidence>
<comment type="similarity">
    <text evidence="1 4">Belongs to the MurCDEF family. MurE subfamily.</text>
</comment>
<dbReference type="SUPFAM" id="SSF63418">
    <property type="entry name" value="MurE/MurF N-terminal domain"/>
    <property type="match status" value="1"/>
</dbReference>
<evidence type="ECO:0000256" key="3">
    <source>
        <dbReference type="ARBA" id="ARBA00023306"/>
    </source>
</evidence>
<keyword evidence="4" id="KW-0067">ATP-binding</keyword>
<dbReference type="EC" id="6.3.2.13" evidence="4"/>
<sequence>MVHRAVEEHREAIPGDLFVALQGVREHGARYAGSAVGAGAVGVLTDVRGAQILGQAPGVPVVVVDDPRAALGPVAARLQGDPAAQLTMLGVTGTNGKTTTAYLLEAALIRLGRRPGLLSTPETVVGEQRRPSAVTTPSAPQLQQLLTDMREAGNDACVMEVSSHALDQHRVDGVHYDVVAFTNLSHEHLDYHGDMDSYFAAKARLFTSGFTSRAVVVVDDDHGRRLRDLAGRRGVPVVSLANDPVLDAQWHLEGEPGQDRFCLRGPAGVLRMRTALPGEHNRTNTAVAALMLLELGIPPEEVTDALDGPVSVPGRMEYIALGPGWPTVIVDFAHTPEALLASAAALRTRTPGRLVVTASSGGDRDPTKREPAGTAAVESGADVVLVTDDNPRTEDPAAIRAAVVRGVRQAVAARRSAGLPVPEVHELATRREAIRFALQTTGPHDTVVLNGRGHEQWMEIGPQGSRVPFVDRDEVRTAATAIAQDRNVPPPRC</sequence>
<comment type="cofactor">
    <cofactor evidence="4">
        <name>Mg(2+)</name>
        <dbReference type="ChEBI" id="CHEBI:18420"/>
    </cofactor>
</comment>
<feature type="binding site" evidence="4">
    <location>
        <begin position="93"/>
        <end position="99"/>
    </location>
    <ligand>
        <name>ATP</name>
        <dbReference type="ChEBI" id="CHEBI:30616"/>
    </ligand>
</feature>
<comment type="function">
    <text evidence="4">Catalyzes the addition of meso-diaminopimelic acid to the nucleotide precursor UDP-N-acetylmuramoyl-L-alanyl-D-glutamate (UMAG) in the biosynthesis of bacterial cell-wall peptidoglycan.</text>
</comment>
<dbReference type="EMBL" id="JBHSIW010000024">
    <property type="protein sequence ID" value="MFC4905069.1"/>
    <property type="molecule type" value="Genomic_DNA"/>
</dbReference>
<dbReference type="GO" id="GO:0008765">
    <property type="term" value="F:UDP-N-acetylmuramoylalanyl-D-glutamate-2,6-diaminopimelate ligase activity"/>
    <property type="evidence" value="ECO:0007669"/>
    <property type="project" value="UniProtKB-EC"/>
</dbReference>
<dbReference type="Pfam" id="PF02875">
    <property type="entry name" value="Mur_ligase_C"/>
    <property type="match status" value="1"/>
</dbReference>
<feature type="binding site" evidence="4">
    <location>
        <position position="168"/>
    </location>
    <ligand>
        <name>UDP-N-acetyl-alpha-D-muramoyl-L-alanyl-D-glutamate</name>
        <dbReference type="ChEBI" id="CHEBI:83900"/>
    </ligand>
</feature>
<name>A0ABV9TN74_9MICC</name>
<gene>
    <name evidence="4" type="primary">murE</name>
    <name evidence="9" type="ORF">ACFPCS_15980</name>
</gene>
<evidence type="ECO:0000313" key="10">
    <source>
        <dbReference type="Proteomes" id="UP001595797"/>
    </source>
</evidence>